<proteinExistence type="inferred from homology"/>
<gene>
    <name evidence="5" type="ORF">J2125_003472</name>
</gene>
<dbReference type="PANTHER" id="PTHR11496:SF102">
    <property type="entry name" value="ALCOHOL DEHYDROGENASE 4"/>
    <property type="match status" value="1"/>
</dbReference>
<evidence type="ECO:0000256" key="2">
    <source>
        <dbReference type="ARBA" id="ARBA00023002"/>
    </source>
</evidence>
<dbReference type="Pfam" id="PF00465">
    <property type="entry name" value="Fe-ADH"/>
    <property type="match status" value="1"/>
</dbReference>
<reference evidence="6" key="2">
    <citation type="submission" date="2023-07" db="EMBL/GenBank/DDBJ databases">
        <title>Genome mining of underrepresented organisms for secondary metabolites.</title>
        <authorList>
            <person name="D'Agostino P.M."/>
        </authorList>
    </citation>
    <scope>NUCLEOTIDE SEQUENCE [LARGE SCALE GENOMIC DNA]</scope>
    <source>
        <strain evidence="6">WS4403</strain>
    </source>
</reference>
<evidence type="ECO:0000313" key="5">
    <source>
        <dbReference type="EMBL" id="MBP2170280.1"/>
    </source>
</evidence>
<evidence type="ECO:0000259" key="4">
    <source>
        <dbReference type="Pfam" id="PF25137"/>
    </source>
</evidence>
<evidence type="ECO:0000259" key="3">
    <source>
        <dbReference type="Pfam" id="PF00465"/>
    </source>
</evidence>
<name>A0ABS4PC99_9GAMM</name>
<protein>
    <submittedName>
        <fullName evidence="5">Alcohol dehydrogenase class IV</fullName>
    </submittedName>
</protein>
<feature type="domain" description="Alcohol dehydrogenase iron-type/glycerol dehydrogenase GldA" evidence="3">
    <location>
        <begin position="10"/>
        <end position="176"/>
    </location>
</feature>
<dbReference type="RefSeq" id="WP_017799297.1">
    <property type="nucleotide sequence ID" value="NZ_JAGGMQ010000001.1"/>
</dbReference>
<dbReference type="Pfam" id="PF25137">
    <property type="entry name" value="ADH_Fe_C"/>
    <property type="match status" value="1"/>
</dbReference>
<accession>A0ABS4PC99</accession>
<organism evidence="5 6">
    <name type="scientific">Winslowiella toletana</name>
    <dbReference type="NCBI Taxonomy" id="92490"/>
    <lineage>
        <taxon>Bacteria</taxon>
        <taxon>Pseudomonadati</taxon>
        <taxon>Pseudomonadota</taxon>
        <taxon>Gammaproteobacteria</taxon>
        <taxon>Enterobacterales</taxon>
        <taxon>Erwiniaceae</taxon>
        <taxon>Winslowiella</taxon>
    </lineage>
</organism>
<dbReference type="SUPFAM" id="SSF56796">
    <property type="entry name" value="Dehydroquinate synthase-like"/>
    <property type="match status" value="1"/>
</dbReference>
<comment type="caution">
    <text evidence="5">The sequence shown here is derived from an EMBL/GenBank/DDBJ whole genome shotgun (WGS) entry which is preliminary data.</text>
</comment>
<dbReference type="Gene3D" id="1.20.1090.10">
    <property type="entry name" value="Dehydroquinate synthase-like - alpha domain"/>
    <property type="match status" value="1"/>
</dbReference>
<feature type="domain" description="Fe-containing alcohol dehydrogenase-like C-terminal" evidence="4">
    <location>
        <begin position="191"/>
        <end position="314"/>
    </location>
</feature>
<reference evidence="5 6" key="1">
    <citation type="submission" date="2021-03" db="EMBL/GenBank/DDBJ databases">
        <authorList>
            <person name="D'Agostino P."/>
            <person name="Huntemann M."/>
            <person name="Clum A."/>
            <person name="Spunde A."/>
            <person name="Palaniappan K."/>
            <person name="Ritter S."/>
            <person name="Mikhailova N."/>
            <person name="Chen I.-M."/>
            <person name="Stamatis D."/>
            <person name="Reddy T."/>
            <person name="O'Malley R."/>
            <person name="Daum C."/>
            <person name="Shapiro N."/>
            <person name="Ivanova N."/>
            <person name="Kyrpides N."/>
            <person name="Woyke T."/>
        </authorList>
    </citation>
    <scope>NUCLEOTIDE SEQUENCE [LARGE SCALE GENOMIC DNA]</scope>
    <source>
        <strain evidence="5 6">WS4403</strain>
    </source>
</reference>
<sequence>MNFSQMLANRQTIFGNGSLSELIPLLSATPVPTLLFCGRSFLNSEGYATIKTQLDGLIIDHEIVSHEASPDEIDGWVARWRGKVARVVAIGGGSVLDAAKAFAALCEHPLNTLRYLEKVGDSKLSGNTLPLIAIPTTAGTGSEVTQNAVVTEKTHIRVKASLRHANFVPQIAILDPQLLKGTPDAVLTCCAIDAFTHLFEAYLSAKGNAFTRHTAISGMQAFIAGWPALNDTGTRGDAAREQMMMASWLGGVSLSMAGLGVIHGIAGELGAIKDYHHGEVCGRLLLPFLTLLNQSEHPQQRQLMAELADKLFAESSATPALQLVEWLKSHAISPFWLQPQPLSEADKQWILARSNSKNSLVTYTEQQQRQLLDAAWPKE</sequence>
<comment type="similarity">
    <text evidence="1">Belongs to the iron-containing alcohol dehydrogenase family.</text>
</comment>
<evidence type="ECO:0000256" key="1">
    <source>
        <dbReference type="ARBA" id="ARBA00007358"/>
    </source>
</evidence>
<dbReference type="PANTHER" id="PTHR11496">
    <property type="entry name" value="ALCOHOL DEHYDROGENASE"/>
    <property type="match status" value="1"/>
</dbReference>
<dbReference type="EMBL" id="JAGGMQ010000001">
    <property type="protein sequence ID" value="MBP2170280.1"/>
    <property type="molecule type" value="Genomic_DNA"/>
</dbReference>
<dbReference type="InterPro" id="IPR056798">
    <property type="entry name" value="ADH_Fe_C"/>
</dbReference>
<keyword evidence="6" id="KW-1185">Reference proteome</keyword>
<dbReference type="Gene3D" id="3.40.50.1970">
    <property type="match status" value="1"/>
</dbReference>
<evidence type="ECO:0000313" key="6">
    <source>
        <dbReference type="Proteomes" id="UP001195624"/>
    </source>
</evidence>
<keyword evidence="2" id="KW-0560">Oxidoreductase</keyword>
<dbReference type="InterPro" id="IPR039697">
    <property type="entry name" value="Alcohol_dehydrogenase_Fe"/>
</dbReference>
<dbReference type="Proteomes" id="UP001195624">
    <property type="component" value="Unassembled WGS sequence"/>
</dbReference>
<dbReference type="InterPro" id="IPR001670">
    <property type="entry name" value="ADH_Fe/GldA"/>
</dbReference>